<dbReference type="Proteomes" id="UP001652627">
    <property type="component" value="Chromosome 19"/>
</dbReference>
<evidence type="ECO:0000313" key="4">
    <source>
        <dbReference type="RefSeq" id="XP_013799945.1"/>
    </source>
</evidence>
<reference evidence="4" key="1">
    <citation type="submission" date="2025-04" db="UniProtKB">
        <authorList>
            <consortium name="RefSeq"/>
        </authorList>
    </citation>
    <scope>IDENTIFICATION</scope>
    <source>
        <tissue evidence="5">Blood</tissue>
    </source>
</reference>
<feature type="compositionally biased region" description="Polar residues" evidence="2">
    <location>
        <begin position="117"/>
        <end position="145"/>
    </location>
</feature>
<proteinExistence type="predicted"/>
<evidence type="ECO:0000256" key="2">
    <source>
        <dbReference type="SAM" id="MobiDB-lite"/>
    </source>
</evidence>
<sequence>MFGSDSFIFSGSSDKNARLWTADGKFVGNFGQEKRWDLKNPSAFIHAGEPWGDQKEAKKERSVTRQQAVADGLLLKPGELQIPEGKQVHGASTNASKMEQEEYQQETQLLKADPPTKSASPSQLYSEGTVQSHLTPSQLLDSTSDQRNHKSFFRQYVENELMERRARRKVREQVFGTISASKCHPFGTICSPFKALAIMEMQKLTLPQDSPMTSQIPNKETVCTTESDVRSLQLTFPRLDREQAETSSLKEKQQPAGQTKTPWLPPLVNPTKASLSSSRQAKRCQLPSLLPEQPFLPWKSRY</sequence>
<dbReference type="PANTHER" id="PTHR44324:SF3">
    <property type="entry name" value="WD REPEAT-CONTAINING PROTEIN 49-LIKE"/>
    <property type="match status" value="1"/>
</dbReference>
<dbReference type="AlphaFoldDB" id="A0A8B7IM26"/>
<feature type="compositionally biased region" description="Basic and acidic residues" evidence="2">
    <location>
        <begin position="52"/>
        <end position="63"/>
    </location>
</feature>
<dbReference type="RefSeq" id="XP_013799945.1">
    <property type="nucleotide sequence ID" value="XM_013944491.1"/>
</dbReference>
<keyword evidence="3" id="KW-1185">Reference proteome</keyword>
<protein>
    <submittedName>
        <fullName evidence="4">Uncharacterized protein LOC106485980 isoform X1</fullName>
    </submittedName>
    <submittedName>
        <fullName evidence="5">Uncharacterized protein isoform X1</fullName>
    </submittedName>
</protein>
<name>A0A8B7IM26_9AVES</name>
<gene>
    <name evidence="4 5" type="primary">LOC106485980</name>
</gene>
<dbReference type="GeneID" id="106485980"/>
<feature type="region of interest" description="Disordered" evidence="2">
    <location>
        <begin position="45"/>
        <end position="146"/>
    </location>
</feature>
<keyword evidence="1" id="KW-0677">Repeat</keyword>
<dbReference type="KEGG" id="aam:106485980"/>
<dbReference type="RefSeq" id="XP_067164545.1">
    <property type="nucleotide sequence ID" value="XM_067308444.1"/>
</dbReference>
<evidence type="ECO:0000256" key="1">
    <source>
        <dbReference type="ARBA" id="ARBA00022737"/>
    </source>
</evidence>
<accession>A0A8B7IM26</accession>
<organism evidence="3 4">
    <name type="scientific">Apteryx mantelli</name>
    <name type="common">North Island brown kiwi</name>
    <dbReference type="NCBI Taxonomy" id="2696672"/>
    <lineage>
        <taxon>Eukaryota</taxon>
        <taxon>Metazoa</taxon>
        <taxon>Chordata</taxon>
        <taxon>Craniata</taxon>
        <taxon>Vertebrata</taxon>
        <taxon>Euteleostomi</taxon>
        <taxon>Archelosauria</taxon>
        <taxon>Archosauria</taxon>
        <taxon>Dinosauria</taxon>
        <taxon>Saurischia</taxon>
        <taxon>Theropoda</taxon>
        <taxon>Coelurosauria</taxon>
        <taxon>Aves</taxon>
        <taxon>Palaeognathae</taxon>
        <taxon>Apterygiformes</taxon>
        <taxon>Apterygidae</taxon>
        <taxon>Apteryx</taxon>
    </lineage>
</organism>
<feature type="compositionally biased region" description="Basic and acidic residues" evidence="2">
    <location>
        <begin position="240"/>
        <end position="253"/>
    </location>
</feature>
<dbReference type="PANTHER" id="PTHR44324">
    <property type="entry name" value="WD40 REPEAT DOMAIN 95"/>
    <property type="match status" value="1"/>
</dbReference>
<dbReference type="InterPro" id="IPR051242">
    <property type="entry name" value="WD-EF-hand_domain"/>
</dbReference>
<feature type="region of interest" description="Disordered" evidence="2">
    <location>
        <begin position="240"/>
        <end position="283"/>
    </location>
</feature>
<evidence type="ECO:0000313" key="5">
    <source>
        <dbReference type="RefSeq" id="XP_067164545.1"/>
    </source>
</evidence>
<evidence type="ECO:0000313" key="3">
    <source>
        <dbReference type="Proteomes" id="UP001652627"/>
    </source>
</evidence>